<dbReference type="InterPro" id="IPR023213">
    <property type="entry name" value="CAT-like_dom_sf"/>
</dbReference>
<dbReference type="SMART" id="SM00823">
    <property type="entry name" value="PKS_PP"/>
    <property type="match status" value="1"/>
</dbReference>
<sequence>FADVLDVDAVGIDDSFFELGGHSLLAVQLTSRVRTLLGVEIEVRKLFEAPTVAGLAALLDEAGTGRRRPVLRAGQRPDQVPLSFAQRRLWFLAQLEGPSPTYNMPAVARLTGDLDVAALEDALRDVITRHEALRTMYPSAEGEPYQHIIDPHEMRWGVHVAQIPPEDVADAVTRATRYHFDLAVDLPVRAWLFEPGTDERILVLSIHHIAVDGWSMGPLMRDLSTAYATRLRGEAPGWEPLPAQYADYSLWQRELLGSDGDPDSLLAEQVGFWRRALAGVPEELALPHDRPRPAAASHQGHTAPLRVPADVHQRLVDLARAEGVTPFMVLQAALAVLLSRLGAGTDIPIGSAVAGRTDEALDEMVGFFVNTLVIRTDLSGDPEFRELLARVRETTLGALAHQDVPFERLVEELAPARSLARHPLFQVLLTLQNTAEVRLELADVTLTQLPTTRPAARFDLDVMVAEEYDAEGRANGIRGAVTVSADLFDEGAAVRFAGLFVRVVEVVTGSPGVRVHAVDV</sequence>
<comment type="cofactor">
    <cofactor evidence="1">
        <name>pantetheine 4'-phosphate</name>
        <dbReference type="ChEBI" id="CHEBI:47942"/>
    </cofactor>
</comment>
<dbReference type="InterPro" id="IPR009081">
    <property type="entry name" value="PP-bd_ACP"/>
</dbReference>
<proteinExistence type="predicted"/>
<keyword evidence="6" id="KW-1185">Reference proteome</keyword>
<dbReference type="PANTHER" id="PTHR45398:SF1">
    <property type="entry name" value="ENZYME, PUTATIVE (JCVI)-RELATED"/>
    <property type="match status" value="1"/>
</dbReference>
<dbReference type="Proteomes" id="UP001596203">
    <property type="component" value="Unassembled WGS sequence"/>
</dbReference>
<dbReference type="CDD" id="cd19540">
    <property type="entry name" value="LCL_NRPS-like"/>
    <property type="match status" value="1"/>
</dbReference>
<feature type="non-terminal residue" evidence="5">
    <location>
        <position position="1"/>
    </location>
</feature>
<evidence type="ECO:0000313" key="6">
    <source>
        <dbReference type="Proteomes" id="UP001596203"/>
    </source>
</evidence>
<keyword evidence="3" id="KW-0597">Phosphoprotein</keyword>
<evidence type="ECO:0000256" key="1">
    <source>
        <dbReference type="ARBA" id="ARBA00001957"/>
    </source>
</evidence>
<dbReference type="Gene3D" id="3.30.559.30">
    <property type="entry name" value="Nonribosomal peptide synthetase, condensation domain"/>
    <property type="match status" value="1"/>
</dbReference>
<evidence type="ECO:0000259" key="4">
    <source>
        <dbReference type="PROSITE" id="PS50075"/>
    </source>
</evidence>
<feature type="non-terminal residue" evidence="5">
    <location>
        <position position="520"/>
    </location>
</feature>
<protein>
    <submittedName>
        <fullName evidence="5">Condensation domain-containing protein</fullName>
    </submittedName>
</protein>
<dbReference type="InterPro" id="IPR006162">
    <property type="entry name" value="Ppantetheine_attach_site"/>
</dbReference>
<dbReference type="Pfam" id="PF00550">
    <property type="entry name" value="PP-binding"/>
    <property type="match status" value="1"/>
</dbReference>
<evidence type="ECO:0000256" key="2">
    <source>
        <dbReference type="ARBA" id="ARBA00022450"/>
    </source>
</evidence>
<comment type="caution">
    <text evidence="5">The sequence shown here is derived from an EMBL/GenBank/DDBJ whole genome shotgun (WGS) entry which is preliminary data.</text>
</comment>
<accession>A0ABW1KQ16</accession>
<dbReference type="Gene3D" id="3.30.559.10">
    <property type="entry name" value="Chloramphenicol acetyltransferase-like domain"/>
    <property type="match status" value="1"/>
</dbReference>
<dbReference type="Pfam" id="PF00668">
    <property type="entry name" value="Condensation"/>
    <property type="match status" value="1"/>
</dbReference>
<dbReference type="EMBL" id="JBHSPR010000080">
    <property type="protein sequence ID" value="MFC6022939.1"/>
    <property type="molecule type" value="Genomic_DNA"/>
</dbReference>
<reference evidence="6" key="1">
    <citation type="journal article" date="2019" name="Int. J. Syst. Evol. Microbiol.">
        <title>The Global Catalogue of Microorganisms (GCM) 10K type strain sequencing project: providing services to taxonomists for standard genome sequencing and annotation.</title>
        <authorList>
            <consortium name="The Broad Institute Genomics Platform"/>
            <consortium name="The Broad Institute Genome Sequencing Center for Infectious Disease"/>
            <person name="Wu L."/>
            <person name="Ma J."/>
        </authorList>
    </citation>
    <scope>NUCLEOTIDE SEQUENCE [LARGE SCALE GENOMIC DNA]</scope>
    <source>
        <strain evidence="6">ZS-35-S2</strain>
    </source>
</reference>
<dbReference type="PROSITE" id="PS50075">
    <property type="entry name" value="CARRIER"/>
    <property type="match status" value="1"/>
</dbReference>
<dbReference type="PANTHER" id="PTHR45398">
    <property type="match status" value="1"/>
</dbReference>
<dbReference type="RefSeq" id="WP_377432832.1">
    <property type="nucleotide sequence ID" value="NZ_JBHSPR010000080.1"/>
</dbReference>
<name>A0ABW1KQ16_9ACTN</name>
<dbReference type="InterPro" id="IPR036736">
    <property type="entry name" value="ACP-like_sf"/>
</dbReference>
<dbReference type="InterPro" id="IPR001242">
    <property type="entry name" value="Condensation_dom"/>
</dbReference>
<feature type="domain" description="Carrier" evidence="4">
    <location>
        <begin position="1"/>
        <end position="63"/>
    </location>
</feature>
<keyword evidence="2" id="KW-0596">Phosphopantetheine</keyword>
<dbReference type="Gene3D" id="1.10.1200.10">
    <property type="entry name" value="ACP-like"/>
    <property type="match status" value="1"/>
</dbReference>
<dbReference type="InterPro" id="IPR020806">
    <property type="entry name" value="PKS_PP-bd"/>
</dbReference>
<gene>
    <name evidence="5" type="ORF">ACFP2T_43160</name>
</gene>
<dbReference type="SUPFAM" id="SSF47336">
    <property type="entry name" value="ACP-like"/>
    <property type="match status" value="1"/>
</dbReference>
<organism evidence="5 6">
    <name type="scientific">Plantactinospora solaniradicis</name>
    <dbReference type="NCBI Taxonomy" id="1723736"/>
    <lineage>
        <taxon>Bacteria</taxon>
        <taxon>Bacillati</taxon>
        <taxon>Actinomycetota</taxon>
        <taxon>Actinomycetes</taxon>
        <taxon>Micromonosporales</taxon>
        <taxon>Micromonosporaceae</taxon>
        <taxon>Plantactinospora</taxon>
    </lineage>
</organism>
<evidence type="ECO:0000256" key="3">
    <source>
        <dbReference type="ARBA" id="ARBA00022553"/>
    </source>
</evidence>
<dbReference type="SUPFAM" id="SSF52777">
    <property type="entry name" value="CoA-dependent acyltransferases"/>
    <property type="match status" value="2"/>
</dbReference>
<evidence type="ECO:0000313" key="5">
    <source>
        <dbReference type="EMBL" id="MFC6022939.1"/>
    </source>
</evidence>
<dbReference type="PROSITE" id="PS00012">
    <property type="entry name" value="PHOSPHOPANTETHEINE"/>
    <property type="match status" value="1"/>
</dbReference>